<dbReference type="InterPro" id="IPR010982">
    <property type="entry name" value="Lambda_DNA-bd_dom_sf"/>
</dbReference>
<dbReference type="PROSITE" id="PS50943">
    <property type="entry name" value="HTH_CROC1"/>
    <property type="match status" value="1"/>
</dbReference>
<dbReference type="Pfam" id="PF01381">
    <property type="entry name" value="HTH_3"/>
    <property type="match status" value="1"/>
</dbReference>
<dbReference type="AlphaFoldDB" id="A0A931IBF0"/>
<dbReference type="SMART" id="SM00530">
    <property type="entry name" value="HTH_XRE"/>
    <property type="match status" value="1"/>
</dbReference>
<name>A0A931IBF0_9NOCA</name>
<dbReference type="Proteomes" id="UP000655751">
    <property type="component" value="Unassembled WGS sequence"/>
</dbReference>
<keyword evidence="3" id="KW-1185">Reference proteome</keyword>
<feature type="domain" description="HTH cro/C1-type" evidence="1">
    <location>
        <begin position="17"/>
        <end position="71"/>
    </location>
</feature>
<evidence type="ECO:0000313" key="3">
    <source>
        <dbReference type="Proteomes" id="UP000655751"/>
    </source>
</evidence>
<protein>
    <submittedName>
        <fullName evidence="2">Helix-turn-helix transcriptional regulator</fullName>
    </submittedName>
</protein>
<organism evidence="2 3">
    <name type="scientific">Nocardia bovistercoris</name>
    <dbReference type="NCBI Taxonomy" id="2785916"/>
    <lineage>
        <taxon>Bacteria</taxon>
        <taxon>Bacillati</taxon>
        <taxon>Actinomycetota</taxon>
        <taxon>Actinomycetes</taxon>
        <taxon>Mycobacteriales</taxon>
        <taxon>Nocardiaceae</taxon>
        <taxon>Nocardia</taxon>
    </lineage>
</organism>
<dbReference type="EMBL" id="JADMLG010000006">
    <property type="protein sequence ID" value="MBH0777956.1"/>
    <property type="molecule type" value="Genomic_DNA"/>
</dbReference>
<accession>A0A931IBF0</accession>
<dbReference type="GO" id="GO:0003677">
    <property type="term" value="F:DNA binding"/>
    <property type="evidence" value="ECO:0007669"/>
    <property type="project" value="InterPro"/>
</dbReference>
<comment type="caution">
    <text evidence="2">The sequence shown here is derived from an EMBL/GenBank/DDBJ whole genome shotgun (WGS) entry which is preliminary data.</text>
</comment>
<evidence type="ECO:0000313" key="2">
    <source>
        <dbReference type="EMBL" id="MBH0777956.1"/>
    </source>
</evidence>
<dbReference type="CDD" id="cd00093">
    <property type="entry name" value="HTH_XRE"/>
    <property type="match status" value="1"/>
</dbReference>
<dbReference type="SUPFAM" id="SSF47413">
    <property type="entry name" value="lambda repressor-like DNA-binding domains"/>
    <property type="match status" value="1"/>
</dbReference>
<gene>
    <name evidence="2" type="ORF">IT779_16895</name>
</gene>
<proteinExistence type="predicted"/>
<evidence type="ECO:0000259" key="1">
    <source>
        <dbReference type="PROSITE" id="PS50943"/>
    </source>
</evidence>
<dbReference type="Gene3D" id="1.10.260.40">
    <property type="entry name" value="lambda repressor-like DNA-binding domains"/>
    <property type="match status" value="1"/>
</dbReference>
<sequence>MAKSLYSAEHLRFCAVLRRLRVESGLTQLDLAERLRKPQSFVSRYETGERRLDVAEARSVAAALGVRLQDVVAELNW</sequence>
<reference evidence="2" key="1">
    <citation type="submission" date="2020-11" db="EMBL/GenBank/DDBJ databases">
        <title>Nocardia NEAU-351.nov., a novel actinomycete isolated from the cow dung.</title>
        <authorList>
            <person name="Zhang X."/>
        </authorList>
    </citation>
    <scope>NUCLEOTIDE SEQUENCE</scope>
    <source>
        <strain evidence="2">NEAU-351</strain>
    </source>
</reference>
<dbReference type="InterPro" id="IPR001387">
    <property type="entry name" value="Cro/C1-type_HTH"/>
</dbReference>